<reference evidence="1" key="2">
    <citation type="submission" date="2020-09" db="EMBL/GenBank/DDBJ databases">
        <authorList>
            <person name="Sun Q."/>
            <person name="Zhou Y."/>
        </authorList>
    </citation>
    <scope>NUCLEOTIDE SEQUENCE</scope>
    <source>
        <strain evidence="1">CGMCC 1.16548</strain>
    </source>
</reference>
<proteinExistence type="predicted"/>
<sequence length="73" mass="8142">MASRHGPGLNLSHAWTIGSSAAERFGIKMEFFMSVSFPIYATWAVVQQAGPKSYRRRCRRERVTPSGARVSTP</sequence>
<comment type="caution">
    <text evidence="1">The sequence shown here is derived from an EMBL/GenBank/DDBJ whole genome shotgun (WGS) entry which is preliminary data.</text>
</comment>
<gene>
    <name evidence="1" type="ORF">GCM10011600_12070</name>
</gene>
<name>A0A8J3GPU7_9MICO</name>
<evidence type="ECO:0000313" key="1">
    <source>
        <dbReference type="EMBL" id="GHF12873.1"/>
    </source>
</evidence>
<dbReference type="EMBL" id="BNAI01000002">
    <property type="protein sequence ID" value="GHF12873.1"/>
    <property type="molecule type" value="Genomic_DNA"/>
</dbReference>
<reference evidence="1" key="1">
    <citation type="journal article" date="2014" name="Int. J. Syst. Evol. Microbiol.">
        <title>Complete genome sequence of Corynebacterium casei LMG S-19264T (=DSM 44701T), isolated from a smear-ripened cheese.</title>
        <authorList>
            <consortium name="US DOE Joint Genome Institute (JGI-PGF)"/>
            <person name="Walter F."/>
            <person name="Albersmeier A."/>
            <person name="Kalinowski J."/>
            <person name="Ruckert C."/>
        </authorList>
    </citation>
    <scope>NUCLEOTIDE SEQUENCE</scope>
    <source>
        <strain evidence="1">CGMCC 1.16548</strain>
    </source>
</reference>
<dbReference type="AlphaFoldDB" id="A0A8J3GPU7"/>
<evidence type="ECO:0000313" key="2">
    <source>
        <dbReference type="Proteomes" id="UP000617531"/>
    </source>
</evidence>
<accession>A0A8J3GPU7</accession>
<keyword evidence="2" id="KW-1185">Reference proteome</keyword>
<organism evidence="1 2">
    <name type="scientific">Pseudolysinimonas yzui</name>
    <dbReference type="NCBI Taxonomy" id="2708254"/>
    <lineage>
        <taxon>Bacteria</taxon>
        <taxon>Bacillati</taxon>
        <taxon>Actinomycetota</taxon>
        <taxon>Actinomycetes</taxon>
        <taxon>Micrococcales</taxon>
        <taxon>Microbacteriaceae</taxon>
        <taxon>Pseudolysinimonas</taxon>
    </lineage>
</organism>
<dbReference type="Proteomes" id="UP000617531">
    <property type="component" value="Unassembled WGS sequence"/>
</dbReference>
<protein>
    <submittedName>
        <fullName evidence="1">Uncharacterized protein</fullName>
    </submittedName>
</protein>